<sequence>MSESFEQLATEEDMNKPDYGSNPGTPRWVKVSGVISLLLVLLFVILHLTGNSFGGLGHHMH</sequence>
<proteinExistence type="predicted"/>
<keyword evidence="2" id="KW-0472">Membrane</keyword>
<keyword evidence="2" id="KW-0812">Transmembrane</keyword>
<reference evidence="3 4" key="1">
    <citation type="submission" date="2021-01" db="EMBL/GenBank/DDBJ databases">
        <title>Tumebacillus sp. strain ITR2 16S ribosomal RNA gene Genome sequencing and assembly.</title>
        <authorList>
            <person name="Kang M."/>
        </authorList>
    </citation>
    <scope>NUCLEOTIDE SEQUENCE [LARGE SCALE GENOMIC DNA]</scope>
    <source>
        <strain evidence="3 4">ITR2</strain>
    </source>
</reference>
<name>A0ABS1J5M0_9BACL</name>
<keyword evidence="4" id="KW-1185">Reference proteome</keyword>
<evidence type="ECO:0000256" key="1">
    <source>
        <dbReference type="SAM" id="MobiDB-lite"/>
    </source>
</evidence>
<feature type="transmembrane region" description="Helical" evidence="2">
    <location>
        <begin position="28"/>
        <end position="50"/>
    </location>
</feature>
<dbReference type="Proteomes" id="UP000602284">
    <property type="component" value="Unassembled WGS sequence"/>
</dbReference>
<gene>
    <name evidence="3" type="ORF">JJB07_02865</name>
</gene>
<evidence type="ECO:0000256" key="2">
    <source>
        <dbReference type="SAM" id="Phobius"/>
    </source>
</evidence>
<comment type="caution">
    <text evidence="3">The sequence shown here is derived from an EMBL/GenBank/DDBJ whole genome shotgun (WGS) entry which is preliminary data.</text>
</comment>
<organism evidence="3 4">
    <name type="scientific">Tumebacillus amylolyticus</name>
    <dbReference type="NCBI Taxonomy" id="2801339"/>
    <lineage>
        <taxon>Bacteria</taxon>
        <taxon>Bacillati</taxon>
        <taxon>Bacillota</taxon>
        <taxon>Bacilli</taxon>
        <taxon>Bacillales</taxon>
        <taxon>Alicyclobacillaceae</taxon>
        <taxon>Tumebacillus</taxon>
    </lineage>
</organism>
<feature type="region of interest" description="Disordered" evidence="1">
    <location>
        <begin position="1"/>
        <end position="22"/>
    </location>
</feature>
<dbReference type="RefSeq" id="WP_201630943.1">
    <property type="nucleotide sequence ID" value="NZ_JAEQNB010000001.1"/>
</dbReference>
<dbReference type="EMBL" id="JAEQNB010000001">
    <property type="protein sequence ID" value="MBL0385581.1"/>
    <property type="molecule type" value="Genomic_DNA"/>
</dbReference>
<protein>
    <submittedName>
        <fullName evidence="3">Uncharacterized protein</fullName>
    </submittedName>
</protein>
<evidence type="ECO:0000313" key="3">
    <source>
        <dbReference type="EMBL" id="MBL0385581.1"/>
    </source>
</evidence>
<evidence type="ECO:0000313" key="4">
    <source>
        <dbReference type="Proteomes" id="UP000602284"/>
    </source>
</evidence>
<keyword evidence="2" id="KW-1133">Transmembrane helix</keyword>
<accession>A0ABS1J5M0</accession>